<feature type="region of interest" description="Disordered" evidence="2">
    <location>
        <begin position="140"/>
        <end position="165"/>
    </location>
</feature>
<feature type="compositionally biased region" description="Polar residues" evidence="2">
    <location>
        <begin position="154"/>
        <end position="165"/>
    </location>
</feature>
<keyword evidence="4" id="KW-1185">Reference proteome</keyword>
<evidence type="ECO:0000256" key="1">
    <source>
        <dbReference type="SAM" id="Coils"/>
    </source>
</evidence>
<feature type="compositionally biased region" description="Polar residues" evidence="2">
    <location>
        <begin position="878"/>
        <end position="888"/>
    </location>
</feature>
<gene>
    <name evidence="3" type="ORF">BASA50_009336</name>
</gene>
<feature type="coiled-coil region" evidence="1">
    <location>
        <begin position="514"/>
        <end position="763"/>
    </location>
</feature>
<accession>A0ABQ8F1T8</accession>
<feature type="compositionally biased region" description="Basic and acidic residues" evidence="2">
    <location>
        <begin position="179"/>
        <end position="191"/>
    </location>
</feature>
<dbReference type="EMBL" id="JAFCIX010000433">
    <property type="protein sequence ID" value="KAH6590361.1"/>
    <property type="molecule type" value="Genomic_DNA"/>
</dbReference>
<evidence type="ECO:0000313" key="4">
    <source>
        <dbReference type="Proteomes" id="UP001648503"/>
    </source>
</evidence>
<feature type="region of interest" description="Disordered" evidence="2">
    <location>
        <begin position="903"/>
        <end position="988"/>
    </location>
</feature>
<organism evidence="3 4">
    <name type="scientific">Batrachochytrium salamandrivorans</name>
    <dbReference type="NCBI Taxonomy" id="1357716"/>
    <lineage>
        <taxon>Eukaryota</taxon>
        <taxon>Fungi</taxon>
        <taxon>Fungi incertae sedis</taxon>
        <taxon>Chytridiomycota</taxon>
        <taxon>Chytridiomycota incertae sedis</taxon>
        <taxon>Chytridiomycetes</taxon>
        <taxon>Rhizophydiales</taxon>
        <taxon>Rhizophydiales incertae sedis</taxon>
        <taxon>Batrachochytrium</taxon>
    </lineage>
</organism>
<sequence length="1036" mass="116808">MLYAQSRPLHPPSHLVAAHSATIPLQQQQHQQHQLWPEYPSTITYSPPRRPHSVVYAEPRVYTPSPQHALHSPTRPDIHLQFSNGPSLPAAYVPNDHTEGIYESQLDDTESTDSVCYAAEEGGLRGKIRLTRDGKHSFVDLDSSARGIPPPSNPNYTGATTTHSLSKSLADMAKLEKSRIKSERLAKEHSNATRTSSMSEKRSSPSHLDAFSKLIAKDQKSRAKFLVSERALLEEERTRYMNLEDAYTKLLSQVQHLQQSHLQDLRNTESRYHTSSSTLQKALVLKSEDTVTLSHKLADVQSRYERDTHDWEQQRLTLTTRIDLTDKTQREMEATLRDRDGKLTELHRLRKDLAERVATREQELVKYAKALRDREGDWIKEKEAHTKAEVRVLKLEETLTETNAEASRIKIMLEAKLIEVEELGKTKSLLNDARREVEDLSRREKTHLSEIDQATARERTLLGEIEGLSSLQRQYVQEISRLTSKQNSLMQDLELVKSFESKLRQELDDTLMKNSQQVQDLGDLEKQARQFQNDGARLLRDVSELESILQDARVHNQSLEKDLQQHQMANESLKADKDALIIQNERIESERNNLQREVDDLSVQVNELARRFEAELNAKAEMRQQNKDKLMGVSLRISELQSTLSETQVQLEDLRENESTLRQTVRQREETIRSQTQSIVDAQTKLADLQSQVSKDNQEFDAYKAKKREEILSIQEKLGNSKTSLEHEVGSLRSQLQQKLLQISNLSEEASKTKAELSELSADRFSLDTRVSELLASEASYQRQISNLQASVNQKGQEAARMVAKHRGLADQMRRLEDEIQAYRGSSAASNVRDGEISRLQNNMDEISRKLKSQVDLLLERDFDSLKVSNGSGGSGNEYSAVSTGNISNSGLKMRVGREFEPTALGNHGLGSGSSPHSRAQISLSPERNTAFFSGAGNATSPKTRTNGGMANNNNSGGNYVGSSIDRNRGVSYSPMVESSSGIPRSLDRQGSRKIVGIDGLDEYDRLSNATNSYATTQRQTNLNRSASPNSAKNMN</sequence>
<feature type="coiled-coil region" evidence="1">
    <location>
        <begin position="216"/>
        <end position="260"/>
    </location>
</feature>
<feature type="coiled-coil region" evidence="1">
    <location>
        <begin position="799"/>
        <end position="857"/>
    </location>
</feature>
<comment type="caution">
    <text evidence="3">The sequence shown here is derived from an EMBL/GenBank/DDBJ whole genome shotgun (WGS) entry which is preliminary data.</text>
</comment>
<dbReference type="Gene3D" id="1.10.287.1490">
    <property type="match status" value="1"/>
</dbReference>
<protein>
    <submittedName>
        <fullName evidence="3">Uncharacterized protein</fullName>
    </submittedName>
</protein>
<feature type="region of interest" description="Disordered" evidence="2">
    <location>
        <begin position="869"/>
        <end position="888"/>
    </location>
</feature>
<feature type="region of interest" description="Disordered" evidence="2">
    <location>
        <begin position="1009"/>
        <end position="1036"/>
    </location>
</feature>
<feature type="coiled-coil region" evidence="1">
    <location>
        <begin position="385"/>
        <end position="450"/>
    </location>
</feature>
<keyword evidence="1" id="KW-0175">Coiled coil</keyword>
<evidence type="ECO:0000256" key="2">
    <source>
        <dbReference type="SAM" id="MobiDB-lite"/>
    </source>
</evidence>
<feature type="compositionally biased region" description="Low complexity" evidence="2">
    <location>
        <begin position="947"/>
        <end position="964"/>
    </location>
</feature>
<evidence type="ECO:0000313" key="3">
    <source>
        <dbReference type="EMBL" id="KAH6590361.1"/>
    </source>
</evidence>
<dbReference type="Proteomes" id="UP001648503">
    <property type="component" value="Unassembled WGS sequence"/>
</dbReference>
<feature type="region of interest" description="Disordered" evidence="2">
    <location>
        <begin position="179"/>
        <end position="207"/>
    </location>
</feature>
<name>A0ABQ8F1T8_9FUNG</name>
<feature type="compositionally biased region" description="Polar residues" evidence="2">
    <location>
        <begin position="913"/>
        <end position="946"/>
    </location>
</feature>
<proteinExistence type="predicted"/>
<reference evidence="3 4" key="1">
    <citation type="submission" date="2021-02" db="EMBL/GenBank/DDBJ databases">
        <title>Variation within the Batrachochytrium salamandrivorans European outbreak.</title>
        <authorList>
            <person name="Kelly M."/>
            <person name="Pasmans F."/>
            <person name="Shea T.P."/>
            <person name="Munoz J.F."/>
            <person name="Carranza S."/>
            <person name="Cuomo C.A."/>
            <person name="Martel A."/>
        </authorList>
    </citation>
    <scope>NUCLEOTIDE SEQUENCE [LARGE SCALE GENOMIC DNA]</scope>
    <source>
        <strain evidence="3 4">AMFP18/2</strain>
    </source>
</reference>